<evidence type="ECO:0000256" key="2">
    <source>
        <dbReference type="ARBA" id="ARBA00008072"/>
    </source>
</evidence>
<dbReference type="CDD" id="cd08255">
    <property type="entry name" value="2-desacetyl-2-hydroxyethyl_bacteriochlorophyllide_like"/>
    <property type="match status" value="1"/>
</dbReference>
<reference evidence="8" key="1">
    <citation type="journal article" date="2019" name="Int. J. Syst. Evol. Microbiol.">
        <title>The Global Catalogue of Microorganisms (GCM) 10K type strain sequencing project: providing services to taxonomists for standard genome sequencing and annotation.</title>
        <authorList>
            <consortium name="The Broad Institute Genomics Platform"/>
            <consortium name="The Broad Institute Genome Sequencing Center for Infectious Disease"/>
            <person name="Wu L."/>
            <person name="Ma J."/>
        </authorList>
    </citation>
    <scope>NUCLEOTIDE SEQUENCE [LARGE SCALE GENOMIC DNA]</scope>
    <source>
        <strain evidence="8">CGMCC 1.15043</strain>
    </source>
</reference>
<dbReference type="InterPro" id="IPR036291">
    <property type="entry name" value="NAD(P)-bd_dom_sf"/>
</dbReference>
<accession>A0ABQ1EKQ9</accession>
<keyword evidence="5" id="KW-0560">Oxidoreductase</keyword>
<dbReference type="Gene3D" id="3.90.180.10">
    <property type="entry name" value="Medium-chain alcohol dehydrogenases, catalytic domain"/>
    <property type="match status" value="2"/>
</dbReference>
<dbReference type="Gene3D" id="3.40.50.720">
    <property type="entry name" value="NAD(P)-binding Rossmann-like Domain"/>
    <property type="match status" value="1"/>
</dbReference>
<keyword evidence="8" id="KW-1185">Reference proteome</keyword>
<dbReference type="InterPro" id="IPR011032">
    <property type="entry name" value="GroES-like_sf"/>
</dbReference>
<comment type="cofactor">
    <cofactor evidence="1">
        <name>Zn(2+)</name>
        <dbReference type="ChEBI" id="CHEBI:29105"/>
    </cofactor>
</comment>
<evidence type="ECO:0000313" key="8">
    <source>
        <dbReference type="Proteomes" id="UP000615455"/>
    </source>
</evidence>
<dbReference type="InterPro" id="IPR013149">
    <property type="entry name" value="ADH-like_C"/>
</dbReference>
<dbReference type="EMBL" id="BMHE01000009">
    <property type="protein sequence ID" value="GFZ76392.1"/>
    <property type="molecule type" value="Genomic_DNA"/>
</dbReference>
<evidence type="ECO:0000256" key="1">
    <source>
        <dbReference type="ARBA" id="ARBA00001947"/>
    </source>
</evidence>
<dbReference type="Proteomes" id="UP000615455">
    <property type="component" value="Unassembled WGS sequence"/>
</dbReference>
<evidence type="ECO:0000259" key="6">
    <source>
        <dbReference type="Pfam" id="PF00107"/>
    </source>
</evidence>
<evidence type="ECO:0000313" key="7">
    <source>
        <dbReference type="EMBL" id="GFZ76392.1"/>
    </source>
</evidence>
<name>A0ABQ1EKQ9_9BACL</name>
<comment type="caution">
    <text evidence="7">The sequence shown here is derived from an EMBL/GenBank/DDBJ whole genome shotgun (WGS) entry which is preliminary data.</text>
</comment>
<evidence type="ECO:0000256" key="5">
    <source>
        <dbReference type="ARBA" id="ARBA00023002"/>
    </source>
</evidence>
<dbReference type="Pfam" id="PF00107">
    <property type="entry name" value="ADH_zinc_N"/>
    <property type="match status" value="1"/>
</dbReference>
<gene>
    <name evidence="7" type="ORF">GCM10008018_22180</name>
</gene>
<dbReference type="SUPFAM" id="SSF50129">
    <property type="entry name" value="GroES-like"/>
    <property type="match status" value="1"/>
</dbReference>
<dbReference type="SUPFAM" id="SSF51735">
    <property type="entry name" value="NAD(P)-binding Rossmann-fold domains"/>
    <property type="match status" value="1"/>
</dbReference>
<protein>
    <submittedName>
        <fullName evidence="7">Dehydrogenase</fullName>
    </submittedName>
</protein>
<keyword evidence="3" id="KW-0479">Metal-binding</keyword>
<evidence type="ECO:0000256" key="3">
    <source>
        <dbReference type="ARBA" id="ARBA00022723"/>
    </source>
</evidence>
<sequence>MINKECWAAVKNTKVVFQGPWQVETVEEIFSQEIGPQEVLAKKLYTLISPGTELAMLSGNESWFQMPGIPGYAAVSEIVEVGEGVSAYQEGDIIFHYGNHAKYEVTGTNGTFLKVPKSLNLQWVPFTRMATVATTAIRVSNIEFGDYVSVTGLGLIGNMAAQLAQAQGATVIGIDLSEERLRIAKQSGLHVAINGKERNVKEKIAEITQEKGVSTHIEATGVPQVAVESLAYIGKLGEIIFLGSPRGEYQTDITDVLNYCHLYNRGCITFKGAHEWRYPVEPNEFVKHSLVRNSTIVFELMKHNRLQIAPLISHVLEPRQAKEAYEGLKVNKNQYSGVLFDWSTV</sequence>
<dbReference type="PANTHER" id="PTHR43350:SF19">
    <property type="entry name" value="D-GULOSIDE 3-DEHYDROGENASE"/>
    <property type="match status" value="1"/>
</dbReference>
<comment type="similarity">
    <text evidence="2">Belongs to the zinc-containing alcohol dehydrogenase family.</text>
</comment>
<feature type="domain" description="Alcohol dehydrogenase-like C-terminal" evidence="6">
    <location>
        <begin position="156"/>
        <end position="277"/>
    </location>
</feature>
<keyword evidence="4" id="KW-0862">Zinc</keyword>
<organism evidence="7 8">
    <name type="scientific">Paenibacillus marchantiophytorum</name>
    <dbReference type="NCBI Taxonomy" id="1619310"/>
    <lineage>
        <taxon>Bacteria</taxon>
        <taxon>Bacillati</taxon>
        <taxon>Bacillota</taxon>
        <taxon>Bacilli</taxon>
        <taxon>Bacillales</taxon>
        <taxon>Paenibacillaceae</taxon>
        <taxon>Paenibacillus</taxon>
    </lineage>
</organism>
<evidence type="ECO:0000256" key="4">
    <source>
        <dbReference type="ARBA" id="ARBA00022833"/>
    </source>
</evidence>
<proteinExistence type="inferred from homology"/>
<dbReference type="PANTHER" id="PTHR43350">
    <property type="entry name" value="NAD-DEPENDENT ALCOHOL DEHYDROGENASE"/>
    <property type="match status" value="1"/>
</dbReference>